<gene>
    <name evidence="2" type="ORF">EIMP300_28390</name>
</gene>
<dbReference type="InterPro" id="IPR050986">
    <property type="entry name" value="GutQ/KpsF_isomerases"/>
</dbReference>
<keyword evidence="2" id="KW-0413">Isomerase</keyword>
<dbReference type="CDD" id="cd05014">
    <property type="entry name" value="SIS_Kpsf"/>
    <property type="match status" value="1"/>
</dbReference>
<dbReference type="PANTHER" id="PTHR42745">
    <property type="match status" value="1"/>
</dbReference>
<name>A0A8S0FNQ7_ECOLX</name>
<dbReference type="EMBL" id="AP022360">
    <property type="protein sequence ID" value="BBU81439.1"/>
    <property type="molecule type" value="Genomic_DNA"/>
</dbReference>
<sequence>MNNTDLIHLIKHFMRNEHKAVEEVIDSPLSEVANLIKVLQFFSCQGKVVFIGVGKSGIIARKLAATFASTGTPSFFVHGTEAVHGDLGMVAKDDVVILISNSGETAEILATLPSLKKMGNYLISFTRSHHSSLAISCDLSVEIPVKSEADNLGLAPSCSSTVVLVVGDAVALALSELKKFTRADFGLYHPGGALGIKANS</sequence>
<dbReference type="GO" id="GO:0097367">
    <property type="term" value="F:carbohydrate derivative binding"/>
    <property type="evidence" value="ECO:0007669"/>
    <property type="project" value="InterPro"/>
</dbReference>
<dbReference type="GO" id="GO:1901135">
    <property type="term" value="P:carbohydrate derivative metabolic process"/>
    <property type="evidence" value="ECO:0007669"/>
    <property type="project" value="InterPro"/>
</dbReference>
<dbReference type="GO" id="GO:0016853">
    <property type="term" value="F:isomerase activity"/>
    <property type="evidence" value="ECO:0007669"/>
    <property type="project" value="UniProtKB-KW"/>
</dbReference>
<dbReference type="InterPro" id="IPR046348">
    <property type="entry name" value="SIS_dom_sf"/>
</dbReference>
<dbReference type="Gene3D" id="3.40.50.10490">
    <property type="entry name" value="Glucose-6-phosphate isomerase like protein, domain 1"/>
    <property type="match status" value="1"/>
</dbReference>
<feature type="domain" description="SIS" evidence="1">
    <location>
        <begin position="38"/>
        <end position="180"/>
    </location>
</feature>
<evidence type="ECO:0000313" key="3">
    <source>
        <dbReference type="Proteomes" id="UP000467488"/>
    </source>
</evidence>
<dbReference type="Proteomes" id="UP000467488">
    <property type="component" value="Chromosome"/>
</dbReference>
<dbReference type="InterPro" id="IPR001347">
    <property type="entry name" value="SIS_dom"/>
</dbReference>
<protein>
    <submittedName>
        <fullName evidence="2">Isomerase</fullName>
    </submittedName>
</protein>
<organism evidence="2 3">
    <name type="scientific">Escherichia coli</name>
    <dbReference type="NCBI Taxonomy" id="562"/>
    <lineage>
        <taxon>Bacteria</taxon>
        <taxon>Pseudomonadati</taxon>
        <taxon>Pseudomonadota</taxon>
        <taxon>Gammaproteobacteria</taxon>
        <taxon>Enterobacterales</taxon>
        <taxon>Enterobacteriaceae</taxon>
        <taxon>Escherichia</taxon>
    </lineage>
</organism>
<dbReference type="PROSITE" id="PS51464">
    <property type="entry name" value="SIS"/>
    <property type="match status" value="1"/>
</dbReference>
<dbReference type="InterPro" id="IPR035474">
    <property type="entry name" value="SIS_Kpsf"/>
</dbReference>
<dbReference type="Pfam" id="PF01380">
    <property type="entry name" value="SIS"/>
    <property type="match status" value="1"/>
</dbReference>
<proteinExistence type="predicted"/>
<accession>A0A8S0FNQ7</accession>
<dbReference type="AlphaFoldDB" id="A0A8S0FNQ7"/>
<dbReference type="SUPFAM" id="SSF53697">
    <property type="entry name" value="SIS domain"/>
    <property type="match status" value="1"/>
</dbReference>
<reference evidence="2 3" key="1">
    <citation type="submission" date="2020-01" db="EMBL/GenBank/DDBJ databases">
        <title>Dynamics of blaIMP-6 dissemination in carbapenem resistant Enterobacteriacea isolated from regional surveillance in Osaka, Japan.</title>
        <authorList>
            <person name="Abe R."/>
            <person name="Akeda Y."/>
            <person name="Sugawara Y."/>
            <person name="Yamamoto N."/>
            <person name="Tomono K."/>
            <person name="Takeuchi D."/>
            <person name="Kawahara R."/>
            <person name="Hamada S."/>
        </authorList>
    </citation>
    <scope>NUCLEOTIDE SEQUENCE [LARGE SCALE GENOMIC DNA]</scope>
    <source>
        <strain evidence="2 3">E300</strain>
    </source>
</reference>
<dbReference type="PANTHER" id="PTHR42745:SF1">
    <property type="entry name" value="ARABINOSE 5-PHOSPHATE ISOMERASE KDSD"/>
    <property type="match status" value="1"/>
</dbReference>
<evidence type="ECO:0000313" key="2">
    <source>
        <dbReference type="EMBL" id="BBU81439.1"/>
    </source>
</evidence>
<evidence type="ECO:0000259" key="1">
    <source>
        <dbReference type="PROSITE" id="PS51464"/>
    </source>
</evidence>